<accession>A0A414FVS8</accession>
<sequence>MSSKHTHSAETSAHEGARGPRHVASDNAEAIHDPAGHGAKAPIESEPRPGRMAYIPALDGIRTLAVAAVVLYHLSPNLAPGGMQGVTIFFVLSGYLITRLLLSEYDGTGRINLKGFWQRRLRRLIPAIITVIVASAALCTLFNHVMLTKMRPDIIPSALFLNNWWQIFNQQSYFNAVGDPSPLTHFWSLAIEMQFYLVWPVALMFALRAGQPQRRIGRAALALAAVSAIEMAVLYNPGADPSRIYYGTDTRAFSLLLGAWLAFVPNARLTQVAQGAWRAAAHKLNREAPKHLGAGPLDALGALGLVGLLLLVVFSNGYTAFPYRGGILLASLFTLMVVAACAQAHSRLAKLFSAKPLVWLGQRSYSIYLWHYPLLLLMNPVSDVSAKPWWVYLCQVAVVVGVSELCYRFIETPFRHGAAGRILAQLRDKETMPTWVRAKAIPLALAGITGLVALGGIVFVPATSALSEDGAALLQGSNDAGKPSTDAPAQDGASEPGNAVPEGAYDITMVGDSVSLRAVETFTQTFPHGHIDAAMNRQFTAGIDVYRGLVDEGLAGRIAVFALGTNGPFSAQDVDTLMELAGDKRIVAFVNNRAARPWCEPNNRVLSDAAERYDNVILIDWFAYSANRNDLFDGDGIHLSNAGAAEYVQLIDDQVARYLPVHLEDGDDERLMVAQRTLDSLKTACTLDLKPIEVEGDAK</sequence>
<comment type="caution">
    <text evidence="4">The sequence shown here is derived from an EMBL/GenBank/DDBJ whole genome shotgun (WGS) entry which is preliminary data.</text>
</comment>
<protein>
    <submittedName>
        <fullName evidence="4">Acyltransferase</fullName>
    </submittedName>
</protein>
<evidence type="ECO:0000256" key="2">
    <source>
        <dbReference type="SAM" id="Phobius"/>
    </source>
</evidence>
<dbReference type="GO" id="GO:0016020">
    <property type="term" value="C:membrane"/>
    <property type="evidence" value="ECO:0007669"/>
    <property type="project" value="TreeGrafter"/>
</dbReference>
<dbReference type="Pfam" id="PF01757">
    <property type="entry name" value="Acyl_transf_3"/>
    <property type="match status" value="1"/>
</dbReference>
<keyword evidence="4" id="KW-0808">Transferase</keyword>
<evidence type="ECO:0000259" key="3">
    <source>
        <dbReference type="Pfam" id="PF01757"/>
    </source>
</evidence>
<dbReference type="InterPro" id="IPR050879">
    <property type="entry name" value="Acyltransferase_3"/>
</dbReference>
<dbReference type="PANTHER" id="PTHR23028:SF53">
    <property type="entry name" value="ACYL_TRANSF_3 DOMAIN-CONTAINING PROTEIN"/>
    <property type="match status" value="1"/>
</dbReference>
<keyword evidence="4" id="KW-0012">Acyltransferase</keyword>
<dbReference type="GO" id="GO:0009103">
    <property type="term" value="P:lipopolysaccharide biosynthetic process"/>
    <property type="evidence" value="ECO:0007669"/>
    <property type="project" value="TreeGrafter"/>
</dbReference>
<keyword evidence="2" id="KW-1133">Transmembrane helix</keyword>
<dbReference type="AlphaFoldDB" id="A0A414FVS8"/>
<feature type="transmembrane region" description="Helical" evidence="2">
    <location>
        <begin position="81"/>
        <end position="102"/>
    </location>
</feature>
<evidence type="ECO:0000313" key="5">
    <source>
        <dbReference type="Proteomes" id="UP000286050"/>
    </source>
</evidence>
<dbReference type="GO" id="GO:0016747">
    <property type="term" value="F:acyltransferase activity, transferring groups other than amino-acyl groups"/>
    <property type="evidence" value="ECO:0007669"/>
    <property type="project" value="InterPro"/>
</dbReference>
<keyword evidence="2" id="KW-0472">Membrane</keyword>
<feature type="transmembrane region" description="Helical" evidence="2">
    <location>
        <begin position="244"/>
        <end position="264"/>
    </location>
</feature>
<dbReference type="Proteomes" id="UP000286050">
    <property type="component" value="Unassembled WGS sequence"/>
</dbReference>
<dbReference type="RefSeq" id="WP_118272167.1">
    <property type="nucleotide sequence ID" value="NZ_QSJI01000005.1"/>
</dbReference>
<dbReference type="PANTHER" id="PTHR23028">
    <property type="entry name" value="ACETYLTRANSFERASE"/>
    <property type="match status" value="1"/>
</dbReference>
<organism evidence="4 5">
    <name type="scientific">Collinsella intestinalis</name>
    <dbReference type="NCBI Taxonomy" id="147207"/>
    <lineage>
        <taxon>Bacteria</taxon>
        <taxon>Bacillati</taxon>
        <taxon>Actinomycetota</taxon>
        <taxon>Coriobacteriia</taxon>
        <taxon>Coriobacteriales</taxon>
        <taxon>Coriobacteriaceae</taxon>
        <taxon>Collinsella</taxon>
    </lineage>
</organism>
<dbReference type="SUPFAM" id="SSF52266">
    <property type="entry name" value="SGNH hydrolase"/>
    <property type="match status" value="1"/>
</dbReference>
<feature type="region of interest" description="Disordered" evidence="1">
    <location>
        <begin position="477"/>
        <end position="502"/>
    </location>
</feature>
<feature type="transmembrane region" description="Helical" evidence="2">
    <location>
        <begin position="123"/>
        <end position="143"/>
    </location>
</feature>
<feature type="domain" description="Acyltransferase 3" evidence="3">
    <location>
        <begin position="56"/>
        <end position="407"/>
    </location>
</feature>
<evidence type="ECO:0000313" key="4">
    <source>
        <dbReference type="EMBL" id="RHD55368.1"/>
    </source>
</evidence>
<feature type="transmembrane region" description="Helical" evidence="2">
    <location>
        <begin position="326"/>
        <end position="345"/>
    </location>
</feature>
<reference evidence="4 5" key="1">
    <citation type="submission" date="2018-08" db="EMBL/GenBank/DDBJ databases">
        <title>A genome reference for cultivated species of the human gut microbiota.</title>
        <authorList>
            <person name="Zou Y."/>
            <person name="Xue W."/>
            <person name="Luo G."/>
        </authorList>
    </citation>
    <scope>NUCLEOTIDE SEQUENCE [LARGE SCALE GENOMIC DNA]</scope>
    <source>
        <strain evidence="4 5">AM30-5LB</strain>
    </source>
</reference>
<proteinExistence type="predicted"/>
<keyword evidence="2" id="KW-0812">Transmembrane</keyword>
<feature type="transmembrane region" description="Helical" evidence="2">
    <location>
        <begin position="292"/>
        <end position="314"/>
    </location>
</feature>
<feature type="transmembrane region" description="Helical" evidence="2">
    <location>
        <begin position="186"/>
        <end position="207"/>
    </location>
</feature>
<gene>
    <name evidence="4" type="ORF">DW787_06390</name>
</gene>
<feature type="transmembrane region" description="Helical" evidence="2">
    <location>
        <begin position="219"/>
        <end position="238"/>
    </location>
</feature>
<evidence type="ECO:0000256" key="1">
    <source>
        <dbReference type="SAM" id="MobiDB-lite"/>
    </source>
</evidence>
<dbReference type="InterPro" id="IPR002656">
    <property type="entry name" value="Acyl_transf_3_dom"/>
</dbReference>
<feature type="region of interest" description="Disordered" evidence="1">
    <location>
        <begin position="1"/>
        <end position="23"/>
    </location>
</feature>
<feature type="transmembrane region" description="Helical" evidence="2">
    <location>
        <begin position="440"/>
        <end position="460"/>
    </location>
</feature>
<dbReference type="EMBL" id="QSJI01000005">
    <property type="protein sequence ID" value="RHD55368.1"/>
    <property type="molecule type" value="Genomic_DNA"/>
</dbReference>
<name>A0A414FVS8_9ACTN</name>